<dbReference type="AlphaFoldDB" id="A0A7S4C1N4"/>
<organism evidence="1">
    <name type="scientific">Chrysotila carterae</name>
    <name type="common">Marine alga</name>
    <name type="synonym">Syracosphaera carterae</name>
    <dbReference type="NCBI Taxonomy" id="13221"/>
    <lineage>
        <taxon>Eukaryota</taxon>
        <taxon>Haptista</taxon>
        <taxon>Haptophyta</taxon>
        <taxon>Prymnesiophyceae</taxon>
        <taxon>Isochrysidales</taxon>
        <taxon>Isochrysidaceae</taxon>
        <taxon>Chrysotila</taxon>
    </lineage>
</organism>
<proteinExistence type="predicted"/>
<accession>A0A7S4C1N4</accession>
<evidence type="ECO:0000313" key="1">
    <source>
        <dbReference type="EMBL" id="CAE0783507.1"/>
    </source>
</evidence>
<reference evidence="1" key="1">
    <citation type="submission" date="2021-01" db="EMBL/GenBank/DDBJ databases">
        <authorList>
            <person name="Corre E."/>
            <person name="Pelletier E."/>
            <person name="Niang G."/>
            <person name="Scheremetjew M."/>
            <person name="Finn R."/>
            <person name="Kale V."/>
            <person name="Holt S."/>
            <person name="Cochrane G."/>
            <person name="Meng A."/>
            <person name="Brown T."/>
            <person name="Cohen L."/>
        </authorList>
    </citation>
    <scope>NUCLEOTIDE SEQUENCE</scope>
    <source>
        <strain evidence="1">CCMP645</strain>
    </source>
</reference>
<sequence length="113" mass="12234">MRMRTALRVDPLCRCQCAREYGTEQADTGVHAAHAAASLSLQELLRRMQGVTVAKAVTSLKAPSLKLDLHCCSSGPEDVSATRDMPISCCHFQMASSLAAQSRRLLLLSHAHS</sequence>
<gene>
    <name evidence="1" type="ORF">PCAR00345_LOCUS36211</name>
</gene>
<name>A0A7S4C1N4_CHRCT</name>
<dbReference type="EMBL" id="HBIZ01057313">
    <property type="protein sequence ID" value="CAE0783507.1"/>
    <property type="molecule type" value="Transcribed_RNA"/>
</dbReference>
<protein>
    <submittedName>
        <fullName evidence="1">Uncharacterized protein</fullName>
    </submittedName>
</protein>